<dbReference type="RefSeq" id="WP_048548505.1">
    <property type="nucleotide sequence ID" value="NZ_HF571038.1"/>
</dbReference>
<evidence type="ECO:0000256" key="2">
    <source>
        <dbReference type="SAM" id="SignalP"/>
    </source>
</evidence>
<keyword evidence="4" id="KW-1185">Reference proteome</keyword>
<name>A0A077MC88_9MICO</name>
<evidence type="ECO:0000256" key="1">
    <source>
        <dbReference type="SAM" id="MobiDB-lite"/>
    </source>
</evidence>
<organism evidence="3 4">
    <name type="scientific">Nostocoides jenkinsii Ben 74</name>
    <dbReference type="NCBI Taxonomy" id="1193518"/>
    <lineage>
        <taxon>Bacteria</taxon>
        <taxon>Bacillati</taxon>
        <taxon>Actinomycetota</taxon>
        <taxon>Actinomycetes</taxon>
        <taxon>Micrococcales</taxon>
        <taxon>Intrasporangiaceae</taxon>
        <taxon>Nostocoides</taxon>
    </lineage>
</organism>
<proteinExistence type="predicted"/>
<feature type="chain" id="PRO_5038697116" evidence="2">
    <location>
        <begin position="24"/>
        <end position="257"/>
    </location>
</feature>
<feature type="signal peptide" evidence="2">
    <location>
        <begin position="1"/>
        <end position="23"/>
    </location>
</feature>
<protein>
    <submittedName>
        <fullName evidence="3">Uncharacterized protein</fullName>
    </submittedName>
</protein>
<feature type="region of interest" description="Disordered" evidence="1">
    <location>
        <begin position="196"/>
        <end position="239"/>
    </location>
</feature>
<reference evidence="3 4" key="1">
    <citation type="journal article" date="2013" name="ISME J.">
        <title>A metabolic model for members of the genus Tetrasphaera involved in enhanced biological phosphorus removal.</title>
        <authorList>
            <person name="Kristiansen R."/>
            <person name="Nguyen H.T.T."/>
            <person name="Saunders A.M."/>
            <person name="Nielsen J.L."/>
            <person name="Wimmer R."/>
            <person name="Le V.Q."/>
            <person name="McIlroy S.J."/>
            <person name="Petrovski S."/>
            <person name="Seviour R.J."/>
            <person name="Calteau A."/>
            <person name="Nielsen K.L."/>
            <person name="Nielsen P.H."/>
        </authorList>
    </citation>
    <scope>NUCLEOTIDE SEQUENCE [LARGE SCALE GENOMIC DNA]</scope>
    <source>
        <strain evidence="3 4">Ben 74</strain>
    </source>
</reference>
<gene>
    <name evidence="3" type="ORF">BN13_1720002</name>
</gene>
<comment type="caution">
    <text evidence="3">The sequence shown here is derived from an EMBL/GenBank/DDBJ whole genome shotgun (WGS) entry which is preliminary data.</text>
</comment>
<evidence type="ECO:0000313" key="4">
    <source>
        <dbReference type="Proteomes" id="UP000035720"/>
    </source>
</evidence>
<accession>A0A077MC88</accession>
<keyword evidence="2" id="KW-0732">Signal</keyword>
<feature type="compositionally biased region" description="Basic residues" evidence="1">
    <location>
        <begin position="206"/>
        <end position="220"/>
    </location>
</feature>
<dbReference type="EMBL" id="CAJC01000082">
    <property type="protein sequence ID" value="CCI52457.1"/>
    <property type="molecule type" value="Genomic_DNA"/>
</dbReference>
<dbReference type="AlphaFoldDB" id="A0A077MC88"/>
<evidence type="ECO:0000313" key="3">
    <source>
        <dbReference type="EMBL" id="CCI52457.1"/>
    </source>
</evidence>
<sequence length="257" mass="27150">MSRHAYLAAAALVAAAGVSIGLAGMSAATDSGAVAPTLASLKTSAPASFVPIDEEKAGLEMAQAQSRFLPVFDRSARTAGFGGAYFNGATPHLNVASGVDEEALLSPLAEFASSDTVRVHKVRWTYAELQGAAREMGDRGGDREEPFAIRQAQLDVRRNRVVLLVDGDLDAARSLVSAASAVPAMFRLSRGPATVCPSSMATTTARTRRFSRQNRRRSTTLRRGQERTVAPHVTPSRSRHPFAFTSHALAGDVSGKG</sequence>
<dbReference type="Proteomes" id="UP000035720">
    <property type="component" value="Unassembled WGS sequence"/>
</dbReference>